<dbReference type="AlphaFoldDB" id="A0A1F8AVU4"/>
<evidence type="ECO:0000256" key="1">
    <source>
        <dbReference type="SAM" id="MobiDB-lite"/>
    </source>
</evidence>
<feature type="compositionally biased region" description="Low complexity" evidence="1">
    <location>
        <begin position="71"/>
        <end position="104"/>
    </location>
</feature>
<feature type="region of interest" description="Disordered" evidence="1">
    <location>
        <begin position="71"/>
        <end position="105"/>
    </location>
</feature>
<protein>
    <submittedName>
        <fullName evidence="2">Uncharacterized protein</fullName>
    </submittedName>
</protein>
<organism evidence="2 3">
    <name type="scientific">Candidatus Woesebacteria bacterium RIFCSPHIGHO2_12_FULL_41_24</name>
    <dbReference type="NCBI Taxonomy" id="1802510"/>
    <lineage>
        <taxon>Bacteria</taxon>
        <taxon>Candidatus Woeseibacteriota</taxon>
    </lineage>
</organism>
<proteinExistence type="predicted"/>
<accession>A0A1F8AVU4</accession>
<sequence length="474" mass="49874">MFRLSALLFSSLVLGLISYLFSTKVLNTSAQSIAKLFALGPGESGTVTCVTGRIGAQWLDGRARRQLKVTCTGTPTPRATATPVSTSSPTATPLPAPAGGTSASNSDTFPEISALVIGDPAKTATLSYGPYRGQSVKGCTATEHDRFFVSGPDGLKYRTWHPIVVPIDSTNPGGAKCAFNHEHGDAPPGATGGPSVSLSPTAPLPPFGYAAKVAGMFDELKAHSGFKVFTHYAGNLNGFGKSELDYGPGINDTYFVAVHQGTSGRGRLFLRMHSFEFWSADTHIYALADTGNVISKGTGRGGSEPARVIVDHQDAAYELWPFQVNVGGVWNSGAATFAVTNPMNHIHGDASLCVSDGSASAGCPDSVQLVSTSGEFCFLSTNPCNAPFGDLSAFWTGDVRTIHEPDWSWRNSGRETSFCTDTMGMRTDCGPDSIRQTVAAVDRDGSGARLMDRTTNSGGWDDYMNLPFGAPGGN</sequence>
<reference evidence="2 3" key="1">
    <citation type="journal article" date="2016" name="Nat. Commun.">
        <title>Thousands of microbial genomes shed light on interconnected biogeochemical processes in an aquifer system.</title>
        <authorList>
            <person name="Anantharaman K."/>
            <person name="Brown C.T."/>
            <person name="Hug L.A."/>
            <person name="Sharon I."/>
            <person name="Castelle C.J."/>
            <person name="Probst A.J."/>
            <person name="Thomas B.C."/>
            <person name="Singh A."/>
            <person name="Wilkins M.J."/>
            <person name="Karaoz U."/>
            <person name="Brodie E.L."/>
            <person name="Williams K.H."/>
            <person name="Hubbard S.S."/>
            <person name="Banfield J.F."/>
        </authorList>
    </citation>
    <scope>NUCLEOTIDE SEQUENCE [LARGE SCALE GENOMIC DNA]</scope>
</reference>
<comment type="caution">
    <text evidence="2">The sequence shown here is derived from an EMBL/GenBank/DDBJ whole genome shotgun (WGS) entry which is preliminary data.</text>
</comment>
<dbReference type="EMBL" id="MGGW01000004">
    <property type="protein sequence ID" value="OGM55355.1"/>
    <property type="molecule type" value="Genomic_DNA"/>
</dbReference>
<dbReference type="Proteomes" id="UP000178603">
    <property type="component" value="Unassembled WGS sequence"/>
</dbReference>
<evidence type="ECO:0000313" key="2">
    <source>
        <dbReference type="EMBL" id="OGM55355.1"/>
    </source>
</evidence>
<name>A0A1F8AVU4_9BACT</name>
<evidence type="ECO:0000313" key="3">
    <source>
        <dbReference type="Proteomes" id="UP000178603"/>
    </source>
</evidence>
<gene>
    <name evidence="2" type="ORF">A3E44_03675</name>
</gene>